<keyword evidence="1" id="KW-0233">DNA recombination</keyword>
<evidence type="ECO:0000313" key="3">
    <source>
        <dbReference type="EMBL" id="RRA99506.1"/>
    </source>
</evidence>
<name>A0A3P1BEH5_9BACT</name>
<dbReference type="Proteomes" id="UP000271925">
    <property type="component" value="Unassembled WGS sequence"/>
</dbReference>
<dbReference type="GO" id="GO:0015074">
    <property type="term" value="P:DNA integration"/>
    <property type="evidence" value="ECO:0007669"/>
    <property type="project" value="InterPro"/>
</dbReference>
<dbReference type="EMBL" id="RQJO01000013">
    <property type="protein sequence ID" value="RRA99506.1"/>
    <property type="molecule type" value="Genomic_DNA"/>
</dbReference>
<dbReference type="OrthoDB" id="1098628at2"/>
<dbReference type="GO" id="GO:0006310">
    <property type="term" value="P:DNA recombination"/>
    <property type="evidence" value="ECO:0007669"/>
    <property type="project" value="UniProtKB-KW"/>
</dbReference>
<reference evidence="3 4" key="1">
    <citation type="submission" date="2018-11" db="EMBL/GenBank/DDBJ databases">
        <authorList>
            <person name="Zhou Z."/>
            <person name="Wang G."/>
        </authorList>
    </citation>
    <scope>NUCLEOTIDE SEQUENCE [LARGE SCALE GENOMIC DNA]</scope>
    <source>
        <strain evidence="3 4">KCTC52004</strain>
    </source>
</reference>
<organism evidence="3 4">
    <name type="scientific">Larkinella rosea</name>
    <dbReference type="NCBI Taxonomy" id="2025312"/>
    <lineage>
        <taxon>Bacteria</taxon>
        <taxon>Pseudomonadati</taxon>
        <taxon>Bacteroidota</taxon>
        <taxon>Cytophagia</taxon>
        <taxon>Cytophagales</taxon>
        <taxon>Spirosomataceae</taxon>
        <taxon>Larkinella</taxon>
    </lineage>
</organism>
<proteinExistence type="predicted"/>
<keyword evidence="4" id="KW-1185">Reference proteome</keyword>
<comment type="caution">
    <text evidence="3">The sequence shown here is derived from an EMBL/GenBank/DDBJ whole genome shotgun (WGS) entry which is preliminary data.</text>
</comment>
<sequence length="104" mass="12013">MRGRSFQAGRIRQGVEGYGVRRQMIQYYTGQRVDVEKSLHEIISSHMGHHTFAMIMLDRKVDITDLSDLMRHGSISTTMIYLTIRGEDKIKVMQKAWGKQSAKI</sequence>
<dbReference type="AlphaFoldDB" id="A0A3P1BEH5"/>
<feature type="domain" description="Tyr recombinase" evidence="2">
    <location>
        <begin position="38"/>
        <end position="83"/>
    </location>
</feature>
<gene>
    <name evidence="3" type="ORF">EHT25_26365</name>
</gene>
<evidence type="ECO:0000256" key="1">
    <source>
        <dbReference type="ARBA" id="ARBA00023172"/>
    </source>
</evidence>
<evidence type="ECO:0000259" key="2">
    <source>
        <dbReference type="Pfam" id="PF00589"/>
    </source>
</evidence>
<dbReference type="InterPro" id="IPR002104">
    <property type="entry name" value="Integrase_catalytic"/>
</dbReference>
<dbReference type="InterPro" id="IPR011010">
    <property type="entry name" value="DNA_brk_join_enz"/>
</dbReference>
<dbReference type="GO" id="GO:0003677">
    <property type="term" value="F:DNA binding"/>
    <property type="evidence" value="ECO:0007669"/>
    <property type="project" value="InterPro"/>
</dbReference>
<dbReference type="Pfam" id="PF00589">
    <property type="entry name" value="Phage_integrase"/>
    <property type="match status" value="1"/>
</dbReference>
<dbReference type="SUPFAM" id="SSF56349">
    <property type="entry name" value="DNA breaking-rejoining enzymes"/>
    <property type="match status" value="1"/>
</dbReference>
<protein>
    <recommendedName>
        <fullName evidence="2">Tyr recombinase domain-containing protein</fullName>
    </recommendedName>
</protein>
<accession>A0A3P1BEH5</accession>
<evidence type="ECO:0000313" key="4">
    <source>
        <dbReference type="Proteomes" id="UP000271925"/>
    </source>
</evidence>
<dbReference type="InterPro" id="IPR013762">
    <property type="entry name" value="Integrase-like_cat_sf"/>
</dbReference>
<dbReference type="Gene3D" id="1.10.443.10">
    <property type="entry name" value="Intergrase catalytic core"/>
    <property type="match status" value="1"/>
</dbReference>